<dbReference type="EMBL" id="CP031229">
    <property type="protein sequence ID" value="AXH98096.1"/>
    <property type="molecule type" value="Genomic_DNA"/>
</dbReference>
<evidence type="ECO:0000313" key="2">
    <source>
        <dbReference type="EMBL" id="AXH98096.1"/>
    </source>
</evidence>
<evidence type="ECO:0000256" key="1">
    <source>
        <dbReference type="SAM" id="Phobius"/>
    </source>
</evidence>
<feature type="transmembrane region" description="Helical" evidence="1">
    <location>
        <begin position="179"/>
        <end position="198"/>
    </location>
</feature>
<reference evidence="2 3" key="1">
    <citation type="submission" date="2018-07" db="EMBL/GenBank/DDBJ databases">
        <title>Complete genome sequencing of Ornithinimicrobium sp. AMA3305.</title>
        <authorList>
            <person name="Bae J.-W."/>
        </authorList>
    </citation>
    <scope>NUCLEOTIDE SEQUENCE [LARGE SCALE GENOMIC DNA]</scope>
    <source>
        <strain evidence="2 3">AMA3305</strain>
    </source>
</reference>
<feature type="transmembrane region" description="Helical" evidence="1">
    <location>
        <begin position="210"/>
        <end position="228"/>
    </location>
</feature>
<dbReference type="KEGG" id="orn:DV701_12420"/>
<dbReference type="AlphaFoldDB" id="A0A345NST8"/>
<keyword evidence="1" id="KW-0472">Membrane</keyword>
<feature type="transmembrane region" description="Helical" evidence="1">
    <location>
        <begin position="105"/>
        <end position="130"/>
    </location>
</feature>
<feature type="transmembrane region" description="Helical" evidence="1">
    <location>
        <begin position="27"/>
        <end position="47"/>
    </location>
</feature>
<sequence length="229" mass="21855">MWGALAASSLLVGAVLALLRDWSARTVGLVLGFGAGALIASVSFELAEEGVRGGGALAVGAGLALGALAYALADRAVEGYAARGAGAAGLPLAVGALLDGIPEQVVLGGGLAAGGSVSVALLVAIFVSNLPESIGSSADMLGSGRSRTTVLGLWGVVAVVCTLATAGGAVAVAHAPDGVTAGIQGFAAGALLVMLIDSMIPEARKKGGELAGLATVVGFALAAGLSLLT</sequence>
<keyword evidence="1" id="KW-1133">Transmembrane helix</keyword>
<feature type="transmembrane region" description="Helical" evidence="1">
    <location>
        <begin position="151"/>
        <end position="173"/>
    </location>
</feature>
<gene>
    <name evidence="2" type="ORF">DV701_12420</name>
</gene>
<keyword evidence="3" id="KW-1185">Reference proteome</keyword>
<dbReference type="OrthoDB" id="1145132at2"/>
<dbReference type="Proteomes" id="UP000253790">
    <property type="component" value="Chromosome"/>
</dbReference>
<protein>
    <recommendedName>
        <fullName evidence="4">ZIP family zinc transporter</fullName>
    </recommendedName>
</protein>
<accession>A0A345NST8</accession>
<organism evidence="2 3">
    <name type="scientific">Ornithinimicrobium avium</name>
    <dbReference type="NCBI Taxonomy" id="2283195"/>
    <lineage>
        <taxon>Bacteria</taxon>
        <taxon>Bacillati</taxon>
        <taxon>Actinomycetota</taxon>
        <taxon>Actinomycetes</taxon>
        <taxon>Micrococcales</taxon>
        <taxon>Ornithinimicrobiaceae</taxon>
        <taxon>Ornithinimicrobium</taxon>
    </lineage>
</organism>
<name>A0A345NST8_9MICO</name>
<keyword evidence="1" id="KW-0812">Transmembrane</keyword>
<proteinExistence type="predicted"/>
<feature type="transmembrane region" description="Helical" evidence="1">
    <location>
        <begin position="54"/>
        <end position="73"/>
    </location>
</feature>
<evidence type="ECO:0000313" key="3">
    <source>
        <dbReference type="Proteomes" id="UP000253790"/>
    </source>
</evidence>
<evidence type="ECO:0008006" key="4">
    <source>
        <dbReference type="Google" id="ProtNLM"/>
    </source>
</evidence>